<dbReference type="OrthoDB" id="5840777at2759"/>
<evidence type="ECO:0000313" key="4">
    <source>
        <dbReference type="Proteomes" id="UP001152747"/>
    </source>
</evidence>
<sequence>MDISPISGIQELWEWKNRNEVEPRFFEKLRNYKKKVDEAEILVCHDMQGGYLEEESCCGKTCSPTSFAYTFLNWWQIDIFNYFSHNFVTIPPASYTKIAHQHGVLSLGTFITEWIPGGKTCERIFENRKSVEDTVDGLVAVVKYYSFDGYLINIENEIDPKKIDLVYYFLEDLTRKMKKINENSRIIWYDSVTFDGKLRWQNALNSKNHKFYDSCDGIYLNYNWTDQHLLDSADFGKLSKIFVGIDVWARGCVGKWDCWKSFATAKLLRMSVAIFGTGWIHETNPGKDQVVLGIKFWKTLEPYVKTRKFQEIPFETNFGSGIDAQNQFKLSNISIQPQFLDNFSCFPKNCEGLLLTGSNTIFKIFAFDEIEVKNIKLTMRSDKDRCIHVEIENFYNYSTMCKMERVCKRWQNIINWQFRRDIHEISIERLGSSYPSAHQCIPFRRLAITCPPDSHDFLSGVFRRSRLSITRLTTDIQFLSSIDQVYVSKDANRKYFSNVEELWLLMIHPNDEVTKAFMNVEAQLFSNLQQLTLQVHVNNRSYQNVSEIVKSFILRYPNTQINLELHADRANEILNQISVLPPLPLFKIKLICTDFDQPQLRLDQLYAVMREQNVQAKNITMRDWSLSTDGLTALAYNPLDTFRISSCAIETVDNLVTSLQRTASQQSNELNPKPKKRKIVKKKKVEEKLGDEEEMKKREKEKNCEKSGEEEETNFIYQKIRDCWTMHIAWIDVFAAKSAYRIGTSTWNHNSRHGCGL</sequence>
<proteinExistence type="predicted"/>
<accession>A0A9P1IK77</accession>
<dbReference type="Proteomes" id="UP001152747">
    <property type="component" value="Unassembled WGS sequence"/>
</dbReference>
<gene>
    <name evidence="3" type="ORF">CAMP_LOCUS8248</name>
</gene>
<dbReference type="GO" id="GO:0033925">
    <property type="term" value="F:mannosyl-glycoprotein endo-beta-N-acetylglucosaminidase activity"/>
    <property type="evidence" value="ECO:0007669"/>
    <property type="project" value="UniProtKB-EC"/>
</dbReference>
<keyword evidence="4" id="KW-1185">Reference proteome</keyword>
<feature type="domain" description="Cytosolic endo-beta-N-acetylglucosaminidase TIM barrel" evidence="2">
    <location>
        <begin position="63"/>
        <end position="321"/>
    </location>
</feature>
<dbReference type="InterPro" id="IPR032979">
    <property type="entry name" value="ENGase"/>
</dbReference>
<dbReference type="EMBL" id="CANHGI010000003">
    <property type="protein sequence ID" value="CAI5445611.1"/>
    <property type="molecule type" value="Genomic_DNA"/>
</dbReference>
<evidence type="ECO:0000259" key="2">
    <source>
        <dbReference type="Pfam" id="PF03644"/>
    </source>
</evidence>
<feature type="compositionally biased region" description="Basic residues" evidence="1">
    <location>
        <begin position="673"/>
        <end position="683"/>
    </location>
</feature>
<dbReference type="InterPro" id="IPR005201">
    <property type="entry name" value="TIM_ENGase"/>
</dbReference>
<reference evidence="3" key="1">
    <citation type="submission" date="2022-11" db="EMBL/GenBank/DDBJ databases">
        <authorList>
            <person name="Kikuchi T."/>
        </authorList>
    </citation>
    <scope>NUCLEOTIDE SEQUENCE</scope>
    <source>
        <strain evidence="3">PS1010</strain>
    </source>
</reference>
<feature type="compositionally biased region" description="Basic and acidic residues" evidence="1">
    <location>
        <begin position="684"/>
        <end position="707"/>
    </location>
</feature>
<name>A0A9P1IK77_9PELO</name>
<dbReference type="PANTHER" id="PTHR13246">
    <property type="entry name" value="ENDO BETA N-ACETYLGLUCOSAMINIDASE"/>
    <property type="match status" value="1"/>
</dbReference>
<organism evidence="3 4">
    <name type="scientific">Caenorhabditis angaria</name>
    <dbReference type="NCBI Taxonomy" id="860376"/>
    <lineage>
        <taxon>Eukaryota</taxon>
        <taxon>Metazoa</taxon>
        <taxon>Ecdysozoa</taxon>
        <taxon>Nematoda</taxon>
        <taxon>Chromadorea</taxon>
        <taxon>Rhabditida</taxon>
        <taxon>Rhabditina</taxon>
        <taxon>Rhabditomorpha</taxon>
        <taxon>Rhabditoidea</taxon>
        <taxon>Rhabditidae</taxon>
        <taxon>Peloderinae</taxon>
        <taxon>Caenorhabditis</taxon>
    </lineage>
</organism>
<protein>
    <recommendedName>
        <fullName evidence="2">Cytosolic endo-beta-N-acetylglucosaminidase TIM barrel domain-containing protein</fullName>
    </recommendedName>
</protein>
<dbReference type="AlphaFoldDB" id="A0A9P1IK77"/>
<dbReference type="PANTHER" id="PTHR13246:SF1">
    <property type="entry name" value="CYTOSOLIC ENDO-BETA-N-ACETYLGLUCOSAMINIDASE"/>
    <property type="match status" value="1"/>
</dbReference>
<dbReference type="GO" id="GO:0005829">
    <property type="term" value="C:cytosol"/>
    <property type="evidence" value="ECO:0007669"/>
    <property type="project" value="UniProtKB-SubCell"/>
</dbReference>
<evidence type="ECO:0000256" key="1">
    <source>
        <dbReference type="SAM" id="MobiDB-lite"/>
    </source>
</evidence>
<comment type="caution">
    <text evidence="3">The sequence shown here is derived from an EMBL/GenBank/DDBJ whole genome shotgun (WGS) entry which is preliminary data.</text>
</comment>
<dbReference type="Gene3D" id="3.20.20.80">
    <property type="entry name" value="Glycosidases"/>
    <property type="match status" value="1"/>
</dbReference>
<dbReference type="Pfam" id="PF03644">
    <property type="entry name" value="Glyco_hydro_85"/>
    <property type="match status" value="1"/>
</dbReference>
<feature type="region of interest" description="Disordered" evidence="1">
    <location>
        <begin position="662"/>
        <end position="708"/>
    </location>
</feature>
<evidence type="ECO:0000313" key="3">
    <source>
        <dbReference type="EMBL" id="CAI5445611.1"/>
    </source>
</evidence>